<name>A0A7V3YLN9_9BACT</name>
<dbReference type="PANTHER" id="PTHR37835">
    <property type="entry name" value="ALPHA-CLOSTRIPAIN"/>
    <property type="match status" value="1"/>
</dbReference>
<protein>
    <recommendedName>
        <fullName evidence="2">Clostripain</fullName>
    </recommendedName>
</protein>
<evidence type="ECO:0008006" key="2">
    <source>
        <dbReference type="Google" id="ProtNLM"/>
    </source>
</evidence>
<reference evidence="1" key="1">
    <citation type="journal article" date="2020" name="mSystems">
        <title>Genome- and Community-Level Interaction Insights into Carbon Utilization and Element Cycling Functions of Hydrothermarchaeota in Hydrothermal Sediment.</title>
        <authorList>
            <person name="Zhou Z."/>
            <person name="Liu Y."/>
            <person name="Xu W."/>
            <person name="Pan J."/>
            <person name="Luo Z.H."/>
            <person name="Li M."/>
        </authorList>
    </citation>
    <scope>NUCLEOTIDE SEQUENCE [LARGE SCALE GENOMIC DNA]</scope>
    <source>
        <strain evidence="1">SpSt-716</strain>
    </source>
</reference>
<proteinExistence type="predicted"/>
<dbReference type="InterPro" id="IPR005077">
    <property type="entry name" value="Peptidase_C11"/>
</dbReference>
<dbReference type="PANTHER" id="PTHR37835:SF1">
    <property type="entry name" value="ALPHA-CLOSTRIPAIN"/>
    <property type="match status" value="1"/>
</dbReference>
<dbReference type="PROSITE" id="PS51257">
    <property type="entry name" value="PROKAR_LIPOPROTEIN"/>
    <property type="match status" value="1"/>
</dbReference>
<dbReference type="Gene3D" id="3.40.50.11970">
    <property type="match status" value="1"/>
</dbReference>
<gene>
    <name evidence="1" type="ORF">ENU96_04600</name>
</gene>
<sequence>MRYGRVFLLGVALVLLLFSGCHLPSGGSFPESGRRWTVMVYMAADNDLTGEAWKDIDSMELAGSSDDVAIVAQVDTPLGAWRYLVTKDATPSVIASLPLESLGRVDSGSSETLLDFIRFARSNYPAAHYALILWNHGSGVKAATKDIAFDFTTQRAIALPELRSALTRSGVFFDLLGMDACLMQMVEVAYEVRHNARVLVASQENVPGEGWDYETVLRELTRNPSMDAITLARIVVESYAAYYGRSGIPGRYTLSAVDLSRVSELASAIDALALTILNDFRTPPWVYVALGDSALYFGDPDFVDLGDFMELLLAYPGISPGVQERAQVVLEKLRRCVLCAQSVSVGSGIIETSGLSIYFPYTEYVRKYESLEFASATSWDELVRYLIPWRYRTERRWKYASLRGSDSSVAQRGSKELLEAP</sequence>
<dbReference type="Pfam" id="PF03415">
    <property type="entry name" value="Peptidase_C11"/>
    <property type="match status" value="1"/>
</dbReference>
<dbReference type="EMBL" id="DTEN01000185">
    <property type="protein sequence ID" value="HGI74936.1"/>
    <property type="molecule type" value="Genomic_DNA"/>
</dbReference>
<comment type="caution">
    <text evidence="1">The sequence shown here is derived from an EMBL/GenBank/DDBJ whole genome shotgun (WGS) entry which is preliminary data.</text>
</comment>
<evidence type="ECO:0000313" key="1">
    <source>
        <dbReference type="EMBL" id="HGI74936.1"/>
    </source>
</evidence>
<accession>A0A7V3YLN9</accession>
<dbReference type="AlphaFoldDB" id="A0A7V3YLN9"/>
<organism evidence="1">
    <name type="scientific">Candidatus Caldatribacterium californiense</name>
    <dbReference type="NCBI Taxonomy" id="1454726"/>
    <lineage>
        <taxon>Bacteria</taxon>
        <taxon>Pseudomonadati</taxon>
        <taxon>Atribacterota</taxon>
        <taxon>Atribacteria</taxon>
        <taxon>Atribacterales</taxon>
        <taxon>Candidatus Caldatribacteriaceae</taxon>
        <taxon>Candidatus Caldatribacterium</taxon>
    </lineage>
</organism>